<name>A0AAU2UYJ6_9ACTN</name>
<dbReference type="InterPro" id="IPR033932">
    <property type="entry name" value="YtcJ-like"/>
</dbReference>
<dbReference type="Gene3D" id="2.30.40.10">
    <property type="entry name" value="Urease, subunit C, domain 1"/>
    <property type="match status" value="1"/>
</dbReference>
<organism evidence="2">
    <name type="scientific">Streptomyces sp. NBC_00003</name>
    <dbReference type="NCBI Taxonomy" id="2903608"/>
    <lineage>
        <taxon>Bacteria</taxon>
        <taxon>Bacillati</taxon>
        <taxon>Actinomycetota</taxon>
        <taxon>Actinomycetes</taxon>
        <taxon>Kitasatosporales</taxon>
        <taxon>Streptomycetaceae</taxon>
        <taxon>Streptomyces</taxon>
    </lineage>
</organism>
<feature type="domain" description="Amidohydrolase 3" evidence="1">
    <location>
        <begin position="58"/>
        <end position="548"/>
    </location>
</feature>
<dbReference type="InterPro" id="IPR032466">
    <property type="entry name" value="Metal_Hydrolase"/>
</dbReference>
<reference evidence="2" key="1">
    <citation type="submission" date="2022-10" db="EMBL/GenBank/DDBJ databases">
        <title>The complete genomes of actinobacterial strains from the NBC collection.</title>
        <authorList>
            <person name="Joergensen T.S."/>
            <person name="Alvarez Arevalo M."/>
            <person name="Sterndorff E.B."/>
            <person name="Faurdal D."/>
            <person name="Vuksanovic O."/>
            <person name="Mourched A.-S."/>
            <person name="Charusanti P."/>
            <person name="Shaw S."/>
            <person name="Blin K."/>
            <person name="Weber T."/>
        </authorList>
    </citation>
    <scope>NUCLEOTIDE SEQUENCE</scope>
    <source>
        <strain evidence="2">NBC_00003</strain>
    </source>
</reference>
<dbReference type="Gene3D" id="3.20.20.140">
    <property type="entry name" value="Metal-dependent hydrolases"/>
    <property type="match status" value="1"/>
</dbReference>
<sequence length="556" mass="60134">MASSSPVRAVDTIYFGGDIVTVDDARPTAEAVAVRDGRIAAVGDLREVLAQAGDGTRFVDLKGRALLPGFVDAHSHLSLIGFQAGAANLLPAPDGEVNDIPSLQARLEAWKTTETGRRWDWIVGFGYDDAQIAGALHPTRDDLDAVDADRPILVIHQSSHLGSVNSKALELLRYDADSEDPAGGVIRRRPGSREPNGVLEESALFHAWGHSAAGFSDEDRIALILLGQRAMASFGFTTAQDGRVMTAKDLEILETVAGRRLFDIDVVVYPDVSLAAELKDAEVSVPQYRDRLRIGGVKLGLDGSPQGRTAWLTRPYLTQPEGESADYRGYPALADTEVVAAVGDAYAQGRQVLAHTNGDAAIDQFVMAVRQATARHRPVDPRPVAIHAQTVREDQLDAMRELGIIPSFFSMHTFYWGDWYRETVLGEERAARISPAASALRRDMIYTSHHDAPVALPSSSAILSSQVTRVTRSGHVLGEDQRVSALDAVKSTTIHAAHQYFEEAVKGSIAVGKLADLVILSANPLTVPAEEIKDIRVVETVKEGQTVYPEPVGRPK</sequence>
<evidence type="ECO:0000313" key="2">
    <source>
        <dbReference type="EMBL" id="WTW60013.1"/>
    </source>
</evidence>
<accession>A0AAU2UYJ6</accession>
<dbReference type="InterPro" id="IPR013108">
    <property type="entry name" value="Amidohydro_3"/>
</dbReference>
<dbReference type="SUPFAM" id="SSF51556">
    <property type="entry name" value="Metallo-dependent hydrolases"/>
    <property type="match status" value="1"/>
</dbReference>
<dbReference type="InterPro" id="IPR011059">
    <property type="entry name" value="Metal-dep_hydrolase_composite"/>
</dbReference>
<dbReference type="PANTHER" id="PTHR22642">
    <property type="entry name" value="IMIDAZOLONEPROPIONASE"/>
    <property type="match status" value="1"/>
</dbReference>
<dbReference type="Pfam" id="PF07969">
    <property type="entry name" value="Amidohydro_3"/>
    <property type="match status" value="1"/>
</dbReference>
<evidence type="ECO:0000259" key="1">
    <source>
        <dbReference type="Pfam" id="PF07969"/>
    </source>
</evidence>
<protein>
    <submittedName>
        <fullName evidence="2">Amidohydrolase</fullName>
    </submittedName>
</protein>
<dbReference type="Gene3D" id="3.10.310.70">
    <property type="match status" value="1"/>
</dbReference>
<dbReference type="PANTHER" id="PTHR22642:SF2">
    <property type="entry name" value="PROTEIN LONG AFTER FAR-RED 3"/>
    <property type="match status" value="1"/>
</dbReference>
<dbReference type="EMBL" id="CP108318">
    <property type="protein sequence ID" value="WTW60013.1"/>
    <property type="molecule type" value="Genomic_DNA"/>
</dbReference>
<dbReference type="AlphaFoldDB" id="A0AAU2UYJ6"/>
<dbReference type="SUPFAM" id="SSF51338">
    <property type="entry name" value="Composite domain of metallo-dependent hydrolases"/>
    <property type="match status" value="1"/>
</dbReference>
<dbReference type="CDD" id="cd01300">
    <property type="entry name" value="YtcJ_like"/>
    <property type="match status" value="1"/>
</dbReference>
<proteinExistence type="predicted"/>
<dbReference type="GO" id="GO:0016810">
    <property type="term" value="F:hydrolase activity, acting on carbon-nitrogen (but not peptide) bonds"/>
    <property type="evidence" value="ECO:0007669"/>
    <property type="project" value="InterPro"/>
</dbReference>
<gene>
    <name evidence="2" type="ORF">OG549_04820</name>
</gene>